<organism evidence="10 11">
    <name type="scientific">Dyella kyungheensis</name>
    <dbReference type="NCBI Taxonomy" id="1242174"/>
    <lineage>
        <taxon>Bacteria</taxon>
        <taxon>Pseudomonadati</taxon>
        <taxon>Pseudomonadota</taxon>
        <taxon>Gammaproteobacteria</taxon>
        <taxon>Lysobacterales</taxon>
        <taxon>Rhodanobacteraceae</taxon>
        <taxon>Dyella</taxon>
    </lineage>
</organism>
<dbReference type="PANTHER" id="PTHR30069">
    <property type="entry name" value="TONB-DEPENDENT OUTER MEMBRANE RECEPTOR"/>
    <property type="match status" value="1"/>
</dbReference>
<evidence type="ECO:0000313" key="11">
    <source>
        <dbReference type="Proteomes" id="UP001430065"/>
    </source>
</evidence>
<dbReference type="InterPro" id="IPR057601">
    <property type="entry name" value="Oar-like_b-barrel"/>
</dbReference>
<feature type="domain" description="TonB-dependent transporter Oar-like beta-barrel" evidence="9">
    <location>
        <begin position="577"/>
        <end position="921"/>
    </location>
</feature>
<dbReference type="Gene3D" id="2.170.130.10">
    <property type="entry name" value="TonB-dependent receptor, plug domain"/>
    <property type="match status" value="1"/>
</dbReference>
<dbReference type="InterPro" id="IPR013784">
    <property type="entry name" value="Carb-bd-like_fold"/>
</dbReference>
<name>A0ABS2JU31_9GAMM</name>
<feature type="chain" id="PRO_5046149986" evidence="7">
    <location>
        <begin position="31"/>
        <end position="1007"/>
    </location>
</feature>
<keyword evidence="6" id="KW-0998">Cell outer membrane</keyword>
<comment type="subcellular location">
    <subcellularLocation>
        <location evidence="1">Cell outer membrane</location>
        <topology evidence="1">Multi-pass membrane protein</topology>
    </subcellularLocation>
</comment>
<dbReference type="InterPro" id="IPR037066">
    <property type="entry name" value="Plug_dom_sf"/>
</dbReference>
<dbReference type="SUPFAM" id="SSF49452">
    <property type="entry name" value="Starch-binding domain-like"/>
    <property type="match status" value="1"/>
</dbReference>
<dbReference type="SUPFAM" id="SSF56935">
    <property type="entry name" value="Porins"/>
    <property type="match status" value="1"/>
</dbReference>
<protein>
    <submittedName>
        <fullName evidence="10">TonB-dependent receptor</fullName>
    </submittedName>
</protein>
<evidence type="ECO:0000259" key="9">
    <source>
        <dbReference type="Pfam" id="PF25183"/>
    </source>
</evidence>
<feature type="signal peptide" evidence="7">
    <location>
        <begin position="1"/>
        <end position="30"/>
    </location>
</feature>
<dbReference type="Gene3D" id="2.40.170.20">
    <property type="entry name" value="TonB-dependent receptor, beta-barrel domain"/>
    <property type="match status" value="1"/>
</dbReference>
<keyword evidence="7" id="KW-0732">Signal</keyword>
<dbReference type="PANTHER" id="PTHR30069:SF46">
    <property type="entry name" value="OAR PROTEIN"/>
    <property type="match status" value="1"/>
</dbReference>
<evidence type="ECO:0000256" key="5">
    <source>
        <dbReference type="ARBA" id="ARBA00023136"/>
    </source>
</evidence>
<evidence type="ECO:0000313" key="10">
    <source>
        <dbReference type="EMBL" id="MBM7122516.1"/>
    </source>
</evidence>
<dbReference type="Pfam" id="PF13620">
    <property type="entry name" value="CarboxypepD_reg"/>
    <property type="match status" value="1"/>
</dbReference>
<keyword evidence="4" id="KW-0812">Transmembrane</keyword>
<gene>
    <name evidence="10" type="ORF">ISP20_15220</name>
</gene>
<keyword evidence="11" id="KW-1185">Reference proteome</keyword>
<dbReference type="Pfam" id="PF25183">
    <property type="entry name" value="OMP_b-brl_4"/>
    <property type="match status" value="1"/>
</dbReference>
<evidence type="ECO:0000259" key="8">
    <source>
        <dbReference type="Pfam" id="PF07715"/>
    </source>
</evidence>
<dbReference type="InterPro" id="IPR039426">
    <property type="entry name" value="TonB-dep_rcpt-like"/>
</dbReference>
<dbReference type="Pfam" id="PF07715">
    <property type="entry name" value="Plug"/>
    <property type="match status" value="1"/>
</dbReference>
<dbReference type="RefSeq" id="WP_204636969.1">
    <property type="nucleotide sequence ID" value="NZ_JADIKC010000007.1"/>
</dbReference>
<evidence type="ECO:0000256" key="2">
    <source>
        <dbReference type="ARBA" id="ARBA00022448"/>
    </source>
</evidence>
<comment type="caution">
    <text evidence="10">The sequence shown here is derived from an EMBL/GenBank/DDBJ whole genome shotgun (WGS) entry which is preliminary data.</text>
</comment>
<dbReference type="InterPro" id="IPR012910">
    <property type="entry name" value="Plug_dom"/>
</dbReference>
<evidence type="ECO:0000256" key="4">
    <source>
        <dbReference type="ARBA" id="ARBA00022692"/>
    </source>
</evidence>
<keyword evidence="2" id="KW-0813">Transport</keyword>
<keyword evidence="5" id="KW-0472">Membrane</keyword>
<keyword evidence="10" id="KW-0675">Receptor</keyword>
<keyword evidence="3" id="KW-1134">Transmembrane beta strand</keyword>
<dbReference type="Proteomes" id="UP001430065">
    <property type="component" value="Unassembled WGS sequence"/>
</dbReference>
<reference evidence="10 11" key="1">
    <citation type="submission" date="2020-10" db="EMBL/GenBank/DDBJ databases">
        <title>Phylogeny of dyella-like bacteria.</title>
        <authorList>
            <person name="Fu J."/>
        </authorList>
    </citation>
    <scope>NUCLEOTIDE SEQUENCE [LARGE SCALE GENOMIC DNA]</scope>
    <source>
        <strain evidence="10 11">THG-B117</strain>
    </source>
</reference>
<sequence length="1007" mass="108706">MISRSGSASFDLRLLVLAIALSLGSGSALAQSTAGDISGTATYASGAVVVIKGLDSGLSRSVELTPDGKFRVPSLPSGRYEVQLVRDGHALNTSQVTVLAGQTAQLNLGTEAAQATRLSTVTVSANAIPPIDVNSSETRTTFSASQLNALPVPRDIVSVATLAPGVVKGNGAFGNLPSFGGSSVAENSYYVNGFNVTNLYNNLSFGEVPFQAIDQLDVQSGGYGAQYGLSTGGVTSVNIKRGTNEWKGGVSWSTAPDWARATSPNVMRANGTTFREYDKNTKASNTYDAWLGGPLIKDKLFLFALAEFTKTSITTYGASSTSSLSNANSTTTANDLTTRSPYWVVKLDWNINDANHLEYTGFNNTDSTTYRYYNAPYVDGVTSKTTYKGDLHNKVGGLTSIVKYTGYLTEDLTLTAQWGKMDSDNSSYTVSPAGITTRYNGDINAPASGCAYTAYNGVPWGPATCAITSSVDIYGGKDQREAWRVDLDWRLGDHELGAGYSDESWSSDAGSSYSGGAYHYYYSKPSAKAPGLVMTKNFRTGGRIDIDQKAWYLEDHWQATEKLMLYGGLRNDSFNNKNGADESFVKQENIWQPRLGFSWDVMGDASFKVAGSAGRYSLPIAANVALRAATASLFVEDDSLYSAINPDGSPVLVGTKGSQGHYIINGEDGSTPDPRAVASKGLKPYVQDEYILGFQKTLRSDTVFLDNWTVGMKATYRKLRTTIDDTCDSRPFYAEAARQGVDGAWDDEWSVPAGMVGCWIYNPGSALSLSTTLDGSPRTFNVTIPSSTLGPRAMRSYQGIVLSAEKQSETYYLNASYTWSKSYGNTEGLVKSSNGQDDTGTTSDFDFPEIMVGANGYLPNDRRHAIKLYGAYKFTSEWSAGLNLLAQSGAPISCYGGGGGTLGTRFGYGAAFHVCNGEISAEGTSGRTPWLWTVSPNVIYQPSWAKGLSMQLSVINLFNNDAPTFVYEQYETISNSGRKTMYTHYKLPKYFNTPRYARLQLQYDFSL</sequence>
<feature type="domain" description="TonB-dependent receptor plug" evidence="8">
    <location>
        <begin position="135"/>
        <end position="234"/>
    </location>
</feature>
<accession>A0ABS2JU31</accession>
<evidence type="ECO:0000256" key="6">
    <source>
        <dbReference type="ARBA" id="ARBA00023237"/>
    </source>
</evidence>
<dbReference type="EMBL" id="JADIKC010000007">
    <property type="protein sequence ID" value="MBM7122516.1"/>
    <property type="molecule type" value="Genomic_DNA"/>
</dbReference>
<dbReference type="Gene3D" id="2.60.40.1120">
    <property type="entry name" value="Carboxypeptidase-like, regulatory domain"/>
    <property type="match status" value="1"/>
</dbReference>
<evidence type="ECO:0000256" key="7">
    <source>
        <dbReference type="SAM" id="SignalP"/>
    </source>
</evidence>
<proteinExistence type="predicted"/>
<dbReference type="InterPro" id="IPR036942">
    <property type="entry name" value="Beta-barrel_TonB_sf"/>
</dbReference>
<evidence type="ECO:0000256" key="3">
    <source>
        <dbReference type="ARBA" id="ARBA00022452"/>
    </source>
</evidence>
<evidence type="ECO:0000256" key="1">
    <source>
        <dbReference type="ARBA" id="ARBA00004571"/>
    </source>
</evidence>